<proteinExistence type="predicted"/>
<evidence type="ECO:0000256" key="1">
    <source>
        <dbReference type="SAM" id="Phobius"/>
    </source>
</evidence>
<evidence type="ECO:0000313" key="2">
    <source>
        <dbReference type="EMBL" id="GAA3940054.1"/>
    </source>
</evidence>
<sequence>MDKPLETEHKKALVKRLETFADLMETRWRIPGTNIPVGLDFLLGLFPVAGDVFTGLLSCWLVWKARALHLPKRIYVRMIINIMVDVVVGSVPVLGDIFDLAYRANTRNVRLLVKYLKQGA</sequence>
<accession>A0ABP7N8R2</accession>
<keyword evidence="1" id="KW-1133">Transmembrane helix</keyword>
<keyword evidence="1" id="KW-0812">Transmembrane</keyword>
<protein>
    <recommendedName>
        <fullName evidence="4">DUF4112 domain-containing protein</fullName>
    </recommendedName>
</protein>
<organism evidence="2 3">
    <name type="scientific">Litoribacillus peritrichatus</name>
    <dbReference type="NCBI Taxonomy" id="718191"/>
    <lineage>
        <taxon>Bacteria</taxon>
        <taxon>Pseudomonadati</taxon>
        <taxon>Pseudomonadota</taxon>
        <taxon>Gammaproteobacteria</taxon>
        <taxon>Oceanospirillales</taxon>
        <taxon>Oceanospirillaceae</taxon>
        <taxon>Litoribacillus</taxon>
    </lineage>
</organism>
<keyword evidence="3" id="KW-1185">Reference proteome</keyword>
<dbReference type="EMBL" id="BAABBN010000015">
    <property type="protein sequence ID" value="GAA3940054.1"/>
    <property type="molecule type" value="Genomic_DNA"/>
</dbReference>
<dbReference type="PANTHER" id="PTHR35519:SF2">
    <property type="entry name" value="PH DOMAIN PROTEIN"/>
    <property type="match status" value="1"/>
</dbReference>
<gene>
    <name evidence="2" type="ORF">GCM10022277_40050</name>
</gene>
<dbReference type="Proteomes" id="UP001501565">
    <property type="component" value="Unassembled WGS sequence"/>
</dbReference>
<name>A0ABP7N8R2_9GAMM</name>
<dbReference type="PANTHER" id="PTHR35519">
    <property type="entry name" value="MEMBRANE PROTEINS"/>
    <property type="match status" value="1"/>
</dbReference>
<reference evidence="3" key="1">
    <citation type="journal article" date="2019" name="Int. J. Syst. Evol. Microbiol.">
        <title>The Global Catalogue of Microorganisms (GCM) 10K type strain sequencing project: providing services to taxonomists for standard genome sequencing and annotation.</title>
        <authorList>
            <consortium name="The Broad Institute Genomics Platform"/>
            <consortium name="The Broad Institute Genome Sequencing Center for Infectious Disease"/>
            <person name="Wu L."/>
            <person name="Ma J."/>
        </authorList>
    </citation>
    <scope>NUCLEOTIDE SEQUENCE [LARGE SCALE GENOMIC DNA]</scope>
    <source>
        <strain evidence="3">JCM 17551</strain>
    </source>
</reference>
<keyword evidence="1" id="KW-0472">Membrane</keyword>
<evidence type="ECO:0000313" key="3">
    <source>
        <dbReference type="Proteomes" id="UP001501565"/>
    </source>
</evidence>
<dbReference type="RefSeq" id="WP_344800425.1">
    <property type="nucleotide sequence ID" value="NZ_BAABBN010000015.1"/>
</dbReference>
<feature type="transmembrane region" description="Helical" evidence="1">
    <location>
        <begin position="41"/>
        <end position="63"/>
    </location>
</feature>
<feature type="transmembrane region" description="Helical" evidence="1">
    <location>
        <begin position="75"/>
        <end position="95"/>
    </location>
</feature>
<evidence type="ECO:0008006" key="4">
    <source>
        <dbReference type="Google" id="ProtNLM"/>
    </source>
</evidence>
<dbReference type="InterPro" id="IPR025187">
    <property type="entry name" value="DUF4112"/>
</dbReference>
<dbReference type="Pfam" id="PF13430">
    <property type="entry name" value="DUF4112"/>
    <property type="match status" value="1"/>
</dbReference>
<comment type="caution">
    <text evidence="2">The sequence shown here is derived from an EMBL/GenBank/DDBJ whole genome shotgun (WGS) entry which is preliminary data.</text>
</comment>